<sequence>MASFLAAQAAMADGYQWHAVTFQKNRIEYGEPDGSDDRALMIVCHARKGVELIGSIPGNDYDFVEGGKIEVTVHAGALSERITGIVVELGNGLNFDITLPVDSPFLVHLGSGQPIGFSRADGGFEVPGRGGEGMIKGGVSACRK</sequence>
<gene>
    <name evidence="1" type="ORF">HB375_13455</name>
</gene>
<evidence type="ECO:0000313" key="2">
    <source>
        <dbReference type="Proteomes" id="UP000707352"/>
    </source>
</evidence>
<name>A0ABX0VDQ5_9HYPH</name>
<dbReference type="EMBL" id="JAATJS010000004">
    <property type="protein sequence ID" value="NIX77606.1"/>
    <property type="molecule type" value="Genomic_DNA"/>
</dbReference>
<dbReference type="Proteomes" id="UP000707352">
    <property type="component" value="Unassembled WGS sequence"/>
</dbReference>
<comment type="caution">
    <text evidence="1">The sequence shown here is derived from an EMBL/GenBank/DDBJ whole genome shotgun (WGS) entry which is preliminary data.</text>
</comment>
<proteinExistence type="predicted"/>
<reference evidence="1 2" key="1">
    <citation type="submission" date="2020-03" db="EMBL/GenBank/DDBJ databases">
        <title>The genome sequence of Microvirga sp. c23x22.</title>
        <authorList>
            <person name="Zhang X."/>
        </authorList>
    </citation>
    <scope>NUCLEOTIDE SEQUENCE [LARGE SCALE GENOMIC DNA]</scope>
    <source>
        <strain evidence="2">c23x22</strain>
    </source>
</reference>
<dbReference type="RefSeq" id="WP_167673501.1">
    <property type="nucleotide sequence ID" value="NZ_JAATJS010000004.1"/>
</dbReference>
<evidence type="ECO:0000313" key="1">
    <source>
        <dbReference type="EMBL" id="NIX77606.1"/>
    </source>
</evidence>
<organism evidence="1 2">
    <name type="scientific">Microvirga terricola</name>
    <dbReference type="NCBI Taxonomy" id="2719797"/>
    <lineage>
        <taxon>Bacteria</taxon>
        <taxon>Pseudomonadati</taxon>
        <taxon>Pseudomonadota</taxon>
        <taxon>Alphaproteobacteria</taxon>
        <taxon>Hyphomicrobiales</taxon>
        <taxon>Methylobacteriaceae</taxon>
        <taxon>Microvirga</taxon>
    </lineage>
</organism>
<accession>A0ABX0VDQ5</accession>
<keyword evidence="2" id="KW-1185">Reference proteome</keyword>
<protein>
    <submittedName>
        <fullName evidence="1">Uncharacterized protein</fullName>
    </submittedName>
</protein>